<keyword evidence="2" id="KW-0479">Metal-binding</keyword>
<keyword evidence="3" id="KW-0560">Oxidoreductase</keyword>
<dbReference type="AlphaFoldDB" id="A0A1H8RV21"/>
<reference evidence="8 9" key="1">
    <citation type="submission" date="2016-10" db="EMBL/GenBank/DDBJ databases">
        <authorList>
            <person name="de Groot N.N."/>
        </authorList>
    </citation>
    <scope>NUCLEOTIDE SEQUENCE [LARGE SCALE GENOMIC DNA]</scope>
    <source>
        <strain evidence="8 9">CGMCC 1.10238</strain>
    </source>
</reference>
<evidence type="ECO:0000256" key="1">
    <source>
        <dbReference type="ARBA" id="ARBA00007118"/>
    </source>
</evidence>
<dbReference type="Pfam" id="PF13237">
    <property type="entry name" value="Fer4_10"/>
    <property type="match status" value="1"/>
</dbReference>
<dbReference type="OrthoDB" id="9804603at2"/>
<name>A0A1H8RV21_9BACL</name>
<evidence type="ECO:0000256" key="3">
    <source>
        <dbReference type="ARBA" id="ARBA00023002"/>
    </source>
</evidence>
<dbReference type="EMBL" id="CP076607">
    <property type="protein sequence ID" value="QWU16962.1"/>
    <property type="molecule type" value="Genomic_DNA"/>
</dbReference>
<evidence type="ECO:0000313" key="7">
    <source>
        <dbReference type="EMBL" id="QWU16962.1"/>
    </source>
</evidence>
<dbReference type="PANTHER" id="PTHR43673:SF10">
    <property type="entry name" value="NADH DEHYDROGENASE_NAD(P)H NITROREDUCTASE XCC3605-RELATED"/>
    <property type="match status" value="1"/>
</dbReference>
<accession>A0A1H8RV21</accession>
<keyword evidence="4" id="KW-0408">Iron</keyword>
<evidence type="ECO:0000313" key="10">
    <source>
        <dbReference type="Proteomes" id="UP000683429"/>
    </source>
</evidence>
<evidence type="ECO:0000313" key="9">
    <source>
        <dbReference type="Proteomes" id="UP000198809"/>
    </source>
</evidence>
<dbReference type="PROSITE" id="PS00198">
    <property type="entry name" value="4FE4S_FER_1"/>
    <property type="match status" value="2"/>
</dbReference>
<dbReference type="GO" id="GO:0046872">
    <property type="term" value="F:metal ion binding"/>
    <property type="evidence" value="ECO:0007669"/>
    <property type="project" value="UniProtKB-KW"/>
</dbReference>
<keyword evidence="10" id="KW-1185">Reference proteome</keyword>
<comment type="similarity">
    <text evidence="1">Belongs to the nitroreductase family.</text>
</comment>
<dbReference type="EMBL" id="FODH01000010">
    <property type="protein sequence ID" value="SEO70220.1"/>
    <property type="molecule type" value="Genomic_DNA"/>
</dbReference>
<dbReference type="STRING" id="1333845.SAMN04487895_110119"/>
<reference evidence="7 10" key="2">
    <citation type="submission" date="2021-06" db="EMBL/GenBank/DDBJ databases">
        <title>Whole genome sequence of Paenibacillus sophorae DSM23020 for comparative genomics.</title>
        <authorList>
            <person name="Kim M.-J."/>
            <person name="Lee G."/>
            <person name="Shin J.-H."/>
        </authorList>
    </citation>
    <scope>NUCLEOTIDE SEQUENCE [LARGE SCALE GENOMIC DNA]</scope>
    <source>
        <strain evidence="7 10">DSM 23020</strain>
    </source>
</reference>
<organism evidence="8 9">
    <name type="scientific">Paenibacillus sophorae</name>
    <dbReference type="NCBI Taxonomy" id="1333845"/>
    <lineage>
        <taxon>Bacteria</taxon>
        <taxon>Bacillati</taxon>
        <taxon>Bacillota</taxon>
        <taxon>Bacilli</taxon>
        <taxon>Bacillales</taxon>
        <taxon>Paenibacillaceae</taxon>
        <taxon>Paenibacillus</taxon>
    </lineage>
</organism>
<evidence type="ECO:0000259" key="6">
    <source>
        <dbReference type="PROSITE" id="PS51379"/>
    </source>
</evidence>
<evidence type="ECO:0000256" key="2">
    <source>
        <dbReference type="ARBA" id="ARBA00022723"/>
    </source>
</evidence>
<dbReference type="SUPFAM" id="SSF55469">
    <property type="entry name" value="FMN-dependent nitroreductase-like"/>
    <property type="match status" value="1"/>
</dbReference>
<dbReference type="InterPro" id="IPR017896">
    <property type="entry name" value="4Fe4S_Fe-S-bd"/>
</dbReference>
<feature type="domain" description="4Fe-4S ferredoxin-type" evidence="6">
    <location>
        <begin position="2"/>
        <end position="31"/>
    </location>
</feature>
<dbReference type="SUPFAM" id="SSF54862">
    <property type="entry name" value="4Fe-4S ferredoxins"/>
    <property type="match status" value="1"/>
</dbReference>
<dbReference type="PANTHER" id="PTHR43673">
    <property type="entry name" value="NAD(P)H NITROREDUCTASE YDGI-RELATED"/>
    <property type="match status" value="1"/>
</dbReference>
<dbReference type="CDD" id="cd02143">
    <property type="entry name" value="nitroreductase_FeS-like"/>
    <property type="match status" value="1"/>
</dbReference>
<dbReference type="GO" id="GO:0016491">
    <property type="term" value="F:oxidoreductase activity"/>
    <property type="evidence" value="ECO:0007669"/>
    <property type="project" value="UniProtKB-KW"/>
</dbReference>
<protein>
    <submittedName>
        <fullName evidence="7 8">Nitroreductase</fullName>
    </submittedName>
</protein>
<dbReference type="GO" id="GO:0051536">
    <property type="term" value="F:iron-sulfur cluster binding"/>
    <property type="evidence" value="ECO:0007669"/>
    <property type="project" value="UniProtKB-KW"/>
</dbReference>
<dbReference type="Gene3D" id="3.40.109.10">
    <property type="entry name" value="NADH Oxidase"/>
    <property type="match status" value="1"/>
</dbReference>
<dbReference type="Pfam" id="PF00881">
    <property type="entry name" value="Nitroreductase"/>
    <property type="match status" value="1"/>
</dbReference>
<feature type="domain" description="4Fe-4S ferredoxin-type" evidence="6">
    <location>
        <begin position="32"/>
        <end position="61"/>
    </location>
</feature>
<evidence type="ECO:0000256" key="4">
    <source>
        <dbReference type="ARBA" id="ARBA00023004"/>
    </source>
</evidence>
<dbReference type="InterPro" id="IPR000415">
    <property type="entry name" value="Nitroreductase-like"/>
</dbReference>
<dbReference type="Proteomes" id="UP000198809">
    <property type="component" value="Unassembled WGS sequence"/>
</dbReference>
<dbReference type="InterPro" id="IPR029479">
    <property type="entry name" value="Nitroreductase"/>
</dbReference>
<gene>
    <name evidence="7" type="ORF">KP014_07125</name>
    <name evidence="8" type="ORF">SAMN04487895_110119</name>
</gene>
<dbReference type="RefSeq" id="WP_051499556.1">
    <property type="nucleotide sequence ID" value="NZ_CP076607.1"/>
</dbReference>
<dbReference type="Proteomes" id="UP000683429">
    <property type="component" value="Chromosome"/>
</dbReference>
<dbReference type="InterPro" id="IPR017900">
    <property type="entry name" value="4Fe4S_Fe_S_CS"/>
</dbReference>
<evidence type="ECO:0000256" key="5">
    <source>
        <dbReference type="ARBA" id="ARBA00023014"/>
    </source>
</evidence>
<dbReference type="PROSITE" id="PS51379">
    <property type="entry name" value="4FE4S_FER_2"/>
    <property type="match status" value="2"/>
</dbReference>
<dbReference type="Gene3D" id="3.30.70.20">
    <property type="match status" value="1"/>
</dbReference>
<keyword evidence="5" id="KW-0411">Iron-sulfur</keyword>
<sequence>MNLITVDQAKCAKCGICISECPEQALKLGENGPEEVYPQNCIACGHCVAVCPREAIDNKKTPLADQTSSRKLPKLSPEEAENFLRTRRSIRSYKAAPVPREQLIQLVNIAHYAPTGSNLQGVSYKIIDNRDVINRAVAIAVEGLESDAQLSRGRDNFFKPYHEQGIDTILRGAPALVLAIADEDFPRGRENSILSLAYLELYAPTLGLGSCWAGIFEKIALKDHSPMLKLFNIPEGKKITGAVMVGYAKYRYPRLVDRNPLEVSFYESDAGDIPLVPSAN</sequence>
<evidence type="ECO:0000313" key="8">
    <source>
        <dbReference type="EMBL" id="SEO70220.1"/>
    </source>
</evidence>
<proteinExistence type="inferred from homology"/>